<gene>
    <name evidence="2" type="ORF">SNEC2469_LOCUS25482</name>
</gene>
<protein>
    <submittedName>
        <fullName evidence="2">Uncharacterized protein</fullName>
    </submittedName>
</protein>
<dbReference type="Proteomes" id="UP000601435">
    <property type="component" value="Unassembled WGS sequence"/>
</dbReference>
<accession>A0A812ZTY3</accession>
<dbReference type="EMBL" id="CAJNJA010050310">
    <property type="protein sequence ID" value="CAE7840849.1"/>
    <property type="molecule type" value="Genomic_DNA"/>
</dbReference>
<evidence type="ECO:0000256" key="1">
    <source>
        <dbReference type="SAM" id="MobiDB-lite"/>
    </source>
</evidence>
<keyword evidence="3" id="KW-1185">Reference proteome</keyword>
<organism evidence="2 3">
    <name type="scientific">Symbiodinium necroappetens</name>
    <dbReference type="NCBI Taxonomy" id="1628268"/>
    <lineage>
        <taxon>Eukaryota</taxon>
        <taxon>Sar</taxon>
        <taxon>Alveolata</taxon>
        <taxon>Dinophyceae</taxon>
        <taxon>Suessiales</taxon>
        <taxon>Symbiodiniaceae</taxon>
        <taxon>Symbiodinium</taxon>
    </lineage>
</organism>
<name>A0A812ZTY3_9DINO</name>
<feature type="region of interest" description="Disordered" evidence="1">
    <location>
        <begin position="1"/>
        <end position="22"/>
    </location>
</feature>
<reference evidence="2" key="1">
    <citation type="submission" date="2021-02" db="EMBL/GenBank/DDBJ databases">
        <authorList>
            <person name="Dougan E. K."/>
            <person name="Rhodes N."/>
            <person name="Thang M."/>
            <person name="Chan C."/>
        </authorList>
    </citation>
    <scope>NUCLEOTIDE SEQUENCE</scope>
</reference>
<sequence length="280" mass="30470">AASPEQTASDGGGGPVLPAADGFHGSSKAVAAEEASAIQNQVPRGLRLFDLLRLVKDNAEWLQGPTARGTGRKNMYDVTPELIIARSPGHERIVELTAEDAEKITQSLAGSDDEQSHRIFVKGSLQCREGAKLGGVPVENLVIQGILCEEGAQRRDYWNRGSDARLMHMGNPHYPANTCEGKSQVRRFRGGRCDDFCQERQELWRTTDRHGRRLSQDPGQHGASAVMQGFGDDINGGVGHLQDVIPEQLLGKQLGELNARRQKERLKKPGTVVVLRSGAP</sequence>
<proteinExistence type="predicted"/>
<comment type="caution">
    <text evidence="2">The sequence shown here is derived from an EMBL/GenBank/DDBJ whole genome shotgun (WGS) entry which is preliminary data.</text>
</comment>
<evidence type="ECO:0000313" key="2">
    <source>
        <dbReference type="EMBL" id="CAE7840849.1"/>
    </source>
</evidence>
<feature type="non-terminal residue" evidence="2">
    <location>
        <position position="280"/>
    </location>
</feature>
<evidence type="ECO:0000313" key="3">
    <source>
        <dbReference type="Proteomes" id="UP000601435"/>
    </source>
</evidence>
<dbReference type="AlphaFoldDB" id="A0A812ZTY3"/>